<dbReference type="GO" id="GO:0009231">
    <property type="term" value="P:riboflavin biosynthetic process"/>
    <property type="evidence" value="ECO:0007669"/>
    <property type="project" value="TreeGrafter"/>
</dbReference>
<dbReference type="EMBL" id="MUMY01000020">
    <property type="protein sequence ID" value="ONM46810.1"/>
    <property type="molecule type" value="Genomic_DNA"/>
</dbReference>
<name>A0A1V2TBC9_9NOCA</name>
<dbReference type="PANTHER" id="PTHR35005">
    <property type="entry name" value="3-DEHYDRO-SCYLLO-INOSOSE HYDROLASE"/>
    <property type="match status" value="1"/>
</dbReference>
<reference evidence="6 7" key="1">
    <citation type="journal article" date="2016" name="Antonie Van Leeuwenhoek">
        <title>Nocardia donostiensis sp. nov., isolated from human respiratory specimens.</title>
        <authorList>
            <person name="Ercibengoa M."/>
            <person name="Bell M."/>
            <person name="Marimon J.M."/>
            <person name="Humrighouse B."/>
            <person name="Klenk H.P."/>
            <person name="Potter G."/>
            <person name="Perez-Trallero E."/>
        </authorList>
    </citation>
    <scope>NUCLEOTIDE SEQUENCE [LARGE SCALE GENOMIC DNA]</scope>
    <source>
        <strain evidence="6 7">X1655</strain>
    </source>
</reference>
<protein>
    <submittedName>
        <fullName evidence="6">Creatinine amidohydrolase</fullName>
    </submittedName>
</protein>
<evidence type="ECO:0000256" key="3">
    <source>
        <dbReference type="ARBA" id="ARBA00022801"/>
    </source>
</evidence>
<sequence>MELMTTASSTDVARDGHRVAVLPVGSFEQHGDHLPLITDTAIACVIARELADHHPLLLLPPVTFSCSHEHEQFAGTVSLSPATLTAVIGDIRSSLARAGISTLVLVNAHGGNYVLGNIAQEANIGGRHVAIFPGREDWNRARAAAGMETNSHEDMHGGELETSILLHATPDFVRASFRTADHEAADREHLHLLGMAAYTNSGIIGRPSAATAGKGQAALNALTRAFGDYLTLLTAARPNH</sequence>
<dbReference type="SUPFAM" id="SSF102215">
    <property type="entry name" value="Creatininase"/>
    <property type="match status" value="1"/>
</dbReference>
<accession>A0A1V2TBC9</accession>
<evidence type="ECO:0000256" key="2">
    <source>
        <dbReference type="ARBA" id="ARBA00022723"/>
    </source>
</evidence>
<evidence type="ECO:0000256" key="4">
    <source>
        <dbReference type="ARBA" id="ARBA00022833"/>
    </source>
</evidence>
<organism evidence="6 7">
    <name type="scientific">Nocardia donostiensis</name>
    <dbReference type="NCBI Taxonomy" id="1538463"/>
    <lineage>
        <taxon>Bacteria</taxon>
        <taxon>Bacillati</taxon>
        <taxon>Actinomycetota</taxon>
        <taxon>Actinomycetes</taxon>
        <taxon>Mycobacteriales</taxon>
        <taxon>Nocardiaceae</taxon>
        <taxon>Nocardia</taxon>
    </lineage>
</organism>
<comment type="caution">
    <text evidence="6">The sequence shown here is derived from an EMBL/GenBank/DDBJ whole genome shotgun (WGS) entry which is preliminary data.</text>
</comment>
<dbReference type="Proteomes" id="UP000188836">
    <property type="component" value="Unassembled WGS sequence"/>
</dbReference>
<comment type="cofactor">
    <cofactor evidence="1">
        <name>Zn(2+)</name>
        <dbReference type="ChEBI" id="CHEBI:29105"/>
    </cofactor>
</comment>
<dbReference type="InterPro" id="IPR024087">
    <property type="entry name" value="Creatininase-like_sf"/>
</dbReference>
<keyword evidence="7" id="KW-1185">Reference proteome</keyword>
<comment type="similarity">
    <text evidence="5">Belongs to the creatininase superfamily.</text>
</comment>
<dbReference type="AlphaFoldDB" id="A0A1V2TBC9"/>
<keyword evidence="3 6" id="KW-0378">Hydrolase</keyword>
<dbReference type="PANTHER" id="PTHR35005:SF1">
    <property type="entry name" value="2-AMINO-5-FORMYLAMINO-6-RIBOSYLAMINOPYRIMIDIN-4(3H)-ONE 5'-MONOPHOSPHATE DEFORMYLASE"/>
    <property type="match status" value="1"/>
</dbReference>
<evidence type="ECO:0000313" key="7">
    <source>
        <dbReference type="Proteomes" id="UP000188836"/>
    </source>
</evidence>
<dbReference type="Gene3D" id="3.40.50.10310">
    <property type="entry name" value="Creatininase"/>
    <property type="match status" value="1"/>
</dbReference>
<dbReference type="GO" id="GO:0046872">
    <property type="term" value="F:metal ion binding"/>
    <property type="evidence" value="ECO:0007669"/>
    <property type="project" value="UniProtKB-KW"/>
</dbReference>
<proteinExistence type="inferred from homology"/>
<dbReference type="GO" id="GO:0016811">
    <property type="term" value="F:hydrolase activity, acting on carbon-nitrogen (but not peptide) bonds, in linear amides"/>
    <property type="evidence" value="ECO:0007669"/>
    <property type="project" value="TreeGrafter"/>
</dbReference>
<dbReference type="OrthoDB" id="9801445at2"/>
<dbReference type="InterPro" id="IPR003785">
    <property type="entry name" value="Creatininase/forma_Hydrolase"/>
</dbReference>
<keyword evidence="2" id="KW-0479">Metal-binding</keyword>
<evidence type="ECO:0000256" key="5">
    <source>
        <dbReference type="ARBA" id="ARBA00024029"/>
    </source>
</evidence>
<gene>
    <name evidence="6" type="ORF">B0T46_21455</name>
</gene>
<keyword evidence="4" id="KW-0862">Zinc</keyword>
<dbReference type="Pfam" id="PF02633">
    <property type="entry name" value="Creatininase"/>
    <property type="match status" value="1"/>
</dbReference>
<evidence type="ECO:0000256" key="1">
    <source>
        <dbReference type="ARBA" id="ARBA00001947"/>
    </source>
</evidence>
<evidence type="ECO:0000313" key="6">
    <source>
        <dbReference type="EMBL" id="ONM46810.1"/>
    </source>
</evidence>